<dbReference type="SUPFAM" id="SSF52821">
    <property type="entry name" value="Rhodanese/Cell cycle control phosphatase"/>
    <property type="match status" value="1"/>
</dbReference>
<proteinExistence type="predicted"/>
<dbReference type="SMART" id="SM00450">
    <property type="entry name" value="RHOD"/>
    <property type="match status" value="1"/>
</dbReference>
<dbReference type="OrthoDB" id="566238at2759"/>
<protein>
    <recommendedName>
        <fullName evidence="1">Rhodanese domain-containing protein</fullName>
    </recommendedName>
</protein>
<evidence type="ECO:0000259" key="1">
    <source>
        <dbReference type="PROSITE" id="PS50206"/>
    </source>
</evidence>
<name>A0A150GCK1_GONPE</name>
<evidence type="ECO:0000313" key="3">
    <source>
        <dbReference type="Proteomes" id="UP000075714"/>
    </source>
</evidence>
<evidence type="ECO:0000313" key="2">
    <source>
        <dbReference type="EMBL" id="KXZ47574.1"/>
    </source>
</evidence>
<gene>
    <name evidence="2" type="ORF">GPECTOR_34g733</name>
</gene>
<dbReference type="STRING" id="33097.A0A150GCK1"/>
<sequence length="148" mass="15881">MMQLRSLARARPTFAGISFRQSRSISASRVMAVHKDALPQEAQQLLKGEGYKYLDVRTTEEFAAGHAPSSVNVPVVFLGSGGMSPNPAFLAEVEKLFPSRAESLVVGCKSGRRSLMAIDVLAQAGYVDLVNLTGGFDLWAGQGLPVEK</sequence>
<accession>A0A150GCK1</accession>
<dbReference type="InterPro" id="IPR036873">
    <property type="entry name" value="Rhodanese-like_dom_sf"/>
</dbReference>
<feature type="domain" description="Rhodanese" evidence="1">
    <location>
        <begin position="47"/>
        <end position="148"/>
    </location>
</feature>
<dbReference type="InterPro" id="IPR001763">
    <property type="entry name" value="Rhodanese-like_dom"/>
</dbReference>
<dbReference type="PANTHER" id="PTHR45431">
    <property type="entry name" value="RHODANESE-LIKE DOMAIN-CONTAINING PROTEIN 15, CHLOROPLASTIC"/>
    <property type="match status" value="1"/>
</dbReference>
<dbReference type="Pfam" id="PF00581">
    <property type="entry name" value="Rhodanese"/>
    <property type="match status" value="1"/>
</dbReference>
<dbReference type="PANTHER" id="PTHR45431:SF3">
    <property type="entry name" value="RHODANESE-LIKE DOMAIN-CONTAINING PROTEIN 15, CHLOROPLASTIC"/>
    <property type="match status" value="1"/>
</dbReference>
<dbReference type="PROSITE" id="PS50206">
    <property type="entry name" value="RHODANESE_3"/>
    <property type="match status" value="1"/>
</dbReference>
<reference evidence="3" key="1">
    <citation type="journal article" date="2016" name="Nat. Commun.">
        <title>The Gonium pectorale genome demonstrates co-option of cell cycle regulation during the evolution of multicellularity.</title>
        <authorList>
            <person name="Hanschen E.R."/>
            <person name="Marriage T.N."/>
            <person name="Ferris P.J."/>
            <person name="Hamaji T."/>
            <person name="Toyoda A."/>
            <person name="Fujiyama A."/>
            <person name="Neme R."/>
            <person name="Noguchi H."/>
            <person name="Minakuchi Y."/>
            <person name="Suzuki M."/>
            <person name="Kawai-Toyooka H."/>
            <person name="Smith D.R."/>
            <person name="Sparks H."/>
            <person name="Anderson J."/>
            <person name="Bakaric R."/>
            <person name="Luria V."/>
            <person name="Karger A."/>
            <person name="Kirschner M.W."/>
            <person name="Durand P.M."/>
            <person name="Michod R.E."/>
            <person name="Nozaki H."/>
            <person name="Olson B.J."/>
        </authorList>
    </citation>
    <scope>NUCLEOTIDE SEQUENCE [LARGE SCALE GENOMIC DNA]</scope>
    <source>
        <strain evidence="3">NIES-2863</strain>
    </source>
</reference>
<dbReference type="AlphaFoldDB" id="A0A150GCK1"/>
<organism evidence="2 3">
    <name type="scientific">Gonium pectorale</name>
    <name type="common">Green alga</name>
    <dbReference type="NCBI Taxonomy" id="33097"/>
    <lineage>
        <taxon>Eukaryota</taxon>
        <taxon>Viridiplantae</taxon>
        <taxon>Chlorophyta</taxon>
        <taxon>core chlorophytes</taxon>
        <taxon>Chlorophyceae</taxon>
        <taxon>CS clade</taxon>
        <taxon>Chlamydomonadales</taxon>
        <taxon>Volvocaceae</taxon>
        <taxon>Gonium</taxon>
    </lineage>
</organism>
<comment type="caution">
    <text evidence="2">The sequence shown here is derived from an EMBL/GenBank/DDBJ whole genome shotgun (WGS) entry which is preliminary data.</text>
</comment>
<dbReference type="InterPro" id="IPR052367">
    <property type="entry name" value="Thiosulfate_ST/Rhodanese-like"/>
</dbReference>
<keyword evidence="3" id="KW-1185">Reference proteome</keyword>
<dbReference type="Gene3D" id="3.40.250.10">
    <property type="entry name" value="Rhodanese-like domain"/>
    <property type="match status" value="1"/>
</dbReference>
<dbReference type="EMBL" id="LSYV01000035">
    <property type="protein sequence ID" value="KXZ47574.1"/>
    <property type="molecule type" value="Genomic_DNA"/>
</dbReference>
<dbReference type="Proteomes" id="UP000075714">
    <property type="component" value="Unassembled WGS sequence"/>
</dbReference>
<dbReference type="CDD" id="cd00158">
    <property type="entry name" value="RHOD"/>
    <property type="match status" value="1"/>
</dbReference>